<keyword evidence="1" id="KW-0732">Signal</keyword>
<dbReference type="InterPro" id="IPR050904">
    <property type="entry name" value="Adhesion/Biosynth-related"/>
</dbReference>
<dbReference type="GO" id="GO:0005615">
    <property type="term" value="C:extracellular space"/>
    <property type="evidence" value="ECO:0007669"/>
    <property type="project" value="TreeGrafter"/>
</dbReference>
<evidence type="ECO:0000256" key="1">
    <source>
        <dbReference type="SAM" id="SignalP"/>
    </source>
</evidence>
<dbReference type="InterPro" id="IPR000782">
    <property type="entry name" value="FAS1_domain"/>
</dbReference>
<feature type="signal peptide" evidence="1">
    <location>
        <begin position="1"/>
        <end position="16"/>
    </location>
</feature>
<dbReference type="InterPro" id="IPR036378">
    <property type="entry name" value="FAS1_dom_sf"/>
</dbReference>
<gene>
    <name evidence="3" type="ORF">HOLleu_20324</name>
</gene>
<evidence type="ECO:0000313" key="3">
    <source>
        <dbReference type="EMBL" id="KAJ8036372.1"/>
    </source>
</evidence>
<name>A0A9Q1H5M5_HOLLE</name>
<dbReference type="OrthoDB" id="286301at2759"/>
<proteinExistence type="predicted"/>
<accession>A0A9Q1H5M5</accession>
<reference evidence="3" key="1">
    <citation type="submission" date="2021-10" db="EMBL/GenBank/DDBJ databases">
        <title>Tropical sea cucumber genome reveals ecological adaptation and Cuvierian tubules defense mechanism.</title>
        <authorList>
            <person name="Chen T."/>
        </authorList>
    </citation>
    <scope>NUCLEOTIDE SEQUENCE</scope>
    <source>
        <strain evidence="3">Nanhai2018</strain>
        <tissue evidence="3">Muscle</tissue>
    </source>
</reference>
<dbReference type="GO" id="GO:0031012">
    <property type="term" value="C:extracellular matrix"/>
    <property type="evidence" value="ECO:0007669"/>
    <property type="project" value="TreeGrafter"/>
</dbReference>
<dbReference type="PANTHER" id="PTHR10900">
    <property type="entry name" value="PERIOSTIN-RELATED"/>
    <property type="match status" value="1"/>
</dbReference>
<dbReference type="FunFam" id="2.30.180.10:FF:000032">
    <property type="entry name" value="Fasciclin domain-containing protein, putative"/>
    <property type="match status" value="2"/>
</dbReference>
<dbReference type="Pfam" id="PF02469">
    <property type="entry name" value="Fasciclin"/>
    <property type="match status" value="2"/>
</dbReference>
<dbReference type="GO" id="GO:0030198">
    <property type="term" value="P:extracellular matrix organization"/>
    <property type="evidence" value="ECO:0007669"/>
    <property type="project" value="TreeGrafter"/>
</dbReference>
<comment type="caution">
    <text evidence="3">The sequence shown here is derived from an EMBL/GenBank/DDBJ whole genome shotgun (WGS) entry which is preliminary data.</text>
</comment>
<dbReference type="Proteomes" id="UP001152320">
    <property type="component" value="Chromosome 9"/>
</dbReference>
<keyword evidence="4" id="KW-1185">Reference proteome</keyword>
<sequence>MKTFVVFGILLAGLFAVDSYVARVDETRTFAEGDAADKTVVDVVQGLGLSTLAMLVERAGLVSTLKGKGPFTVFGPTDDAFLQLPLNVRQALLLNNTLLTDVLTYHVVGSSVFSKDISQGKLVPSLYAKTNIRFNTYPIGETPMVVTATGAPINLKQVDQNATNGVVHVLERVMFPVPENDLVTVAKAVPELSDLVDALVKTKLDKALTGDGPFTVFAPTNAAFSKVPKNLTVDDLTGILKYHVVDTNLPTVYSAGLQNNQKVLTLNTTDITVKIDGGHVELVDSTKVPGRVITPDVSVTNGVVHVIDKVLIPPKPSN</sequence>
<dbReference type="PANTHER" id="PTHR10900:SF124">
    <property type="entry name" value="FI05614P"/>
    <property type="match status" value="1"/>
</dbReference>
<feature type="domain" description="FAS1" evidence="2">
    <location>
        <begin position="179"/>
        <end position="311"/>
    </location>
</feature>
<organism evidence="3 4">
    <name type="scientific">Holothuria leucospilota</name>
    <name type="common">Black long sea cucumber</name>
    <name type="synonym">Mertensiothuria leucospilota</name>
    <dbReference type="NCBI Taxonomy" id="206669"/>
    <lineage>
        <taxon>Eukaryota</taxon>
        <taxon>Metazoa</taxon>
        <taxon>Echinodermata</taxon>
        <taxon>Eleutherozoa</taxon>
        <taxon>Echinozoa</taxon>
        <taxon>Holothuroidea</taxon>
        <taxon>Aspidochirotacea</taxon>
        <taxon>Aspidochirotida</taxon>
        <taxon>Holothuriidae</taxon>
        <taxon>Holothuria</taxon>
    </lineage>
</organism>
<dbReference type="Gene3D" id="2.30.180.10">
    <property type="entry name" value="FAS1 domain"/>
    <property type="match status" value="2"/>
</dbReference>
<evidence type="ECO:0000313" key="4">
    <source>
        <dbReference type="Proteomes" id="UP001152320"/>
    </source>
</evidence>
<feature type="domain" description="FAS1" evidence="2">
    <location>
        <begin position="36"/>
        <end position="174"/>
    </location>
</feature>
<protein>
    <submittedName>
        <fullName evidence="3">Periostin</fullName>
    </submittedName>
</protein>
<dbReference type="AlphaFoldDB" id="A0A9Q1H5M5"/>
<dbReference type="SMART" id="SM00554">
    <property type="entry name" value="FAS1"/>
    <property type="match status" value="2"/>
</dbReference>
<feature type="chain" id="PRO_5040135263" evidence="1">
    <location>
        <begin position="17"/>
        <end position="318"/>
    </location>
</feature>
<dbReference type="SUPFAM" id="SSF82153">
    <property type="entry name" value="FAS1 domain"/>
    <property type="match status" value="2"/>
</dbReference>
<dbReference type="PROSITE" id="PS50213">
    <property type="entry name" value="FAS1"/>
    <property type="match status" value="2"/>
</dbReference>
<dbReference type="GO" id="GO:0050839">
    <property type="term" value="F:cell adhesion molecule binding"/>
    <property type="evidence" value="ECO:0007669"/>
    <property type="project" value="TreeGrafter"/>
</dbReference>
<dbReference type="GO" id="GO:0007155">
    <property type="term" value="P:cell adhesion"/>
    <property type="evidence" value="ECO:0007669"/>
    <property type="project" value="TreeGrafter"/>
</dbReference>
<dbReference type="EMBL" id="JAIZAY010000009">
    <property type="protein sequence ID" value="KAJ8036372.1"/>
    <property type="molecule type" value="Genomic_DNA"/>
</dbReference>
<evidence type="ECO:0000259" key="2">
    <source>
        <dbReference type="PROSITE" id="PS50213"/>
    </source>
</evidence>